<keyword evidence="1 10" id="KW-0963">Cytoplasm</keyword>
<evidence type="ECO:0000256" key="7">
    <source>
        <dbReference type="ARBA" id="ARBA00022984"/>
    </source>
</evidence>
<dbReference type="GO" id="GO:0016874">
    <property type="term" value="F:ligase activity"/>
    <property type="evidence" value="ECO:0007669"/>
    <property type="project" value="UniProtKB-KW"/>
</dbReference>
<keyword evidence="6 10" id="KW-0133">Cell shape</keyword>
<keyword evidence="9 10" id="KW-0961">Cell wall biogenesis/degradation</keyword>
<dbReference type="InterPro" id="IPR036565">
    <property type="entry name" value="Mur-like_cat_sf"/>
</dbReference>
<dbReference type="EC" id="6.3.2.10" evidence="10 11"/>
<dbReference type="SUPFAM" id="SSF53623">
    <property type="entry name" value="MurD-like peptide ligases, catalytic domain"/>
    <property type="match status" value="1"/>
</dbReference>
<comment type="catalytic activity">
    <reaction evidence="10 11">
        <text>D-alanyl-D-alanine + UDP-N-acetyl-alpha-D-muramoyl-L-alanyl-gamma-D-glutamyl-meso-2,6-diaminopimelate + ATP = UDP-N-acetyl-alpha-D-muramoyl-L-alanyl-gamma-D-glutamyl-meso-2,6-diaminopimeloyl-D-alanyl-D-alanine + ADP + phosphate + H(+)</text>
        <dbReference type="Rhea" id="RHEA:28374"/>
        <dbReference type="ChEBI" id="CHEBI:15378"/>
        <dbReference type="ChEBI" id="CHEBI:30616"/>
        <dbReference type="ChEBI" id="CHEBI:43474"/>
        <dbReference type="ChEBI" id="CHEBI:57822"/>
        <dbReference type="ChEBI" id="CHEBI:61386"/>
        <dbReference type="ChEBI" id="CHEBI:83905"/>
        <dbReference type="ChEBI" id="CHEBI:456216"/>
        <dbReference type="EC" id="6.3.2.10"/>
    </reaction>
</comment>
<dbReference type="InterPro" id="IPR005863">
    <property type="entry name" value="UDP-N-AcMur_synth"/>
</dbReference>
<keyword evidence="7 10" id="KW-0573">Peptidoglycan synthesis</keyword>
<dbReference type="Gene3D" id="3.90.190.20">
    <property type="entry name" value="Mur ligase, C-terminal domain"/>
    <property type="match status" value="1"/>
</dbReference>
<dbReference type="RefSeq" id="WP_344066713.1">
    <property type="nucleotide sequence ID" value="NZ_BAAAPN010000055.1"/>
</dbReference>
<dbReference type="Pfam" id="PF02875">
    <property type="entry name" value="Mur_ligase_C"/>
    <property type="match status" value="1"/>
</dbReference>
<evidence type="ECO:0000256" key="2">
    <source>
        <dbReference type="ARBA" id="ARBA00022598"/>
    </source>
</evidence>
<dbReference type="PANTHER" id="PTHR43024:SF1">
    <property type="entry name" value="UDP-N-ACETYLMURAMOYL-TRIPEPTIDE--D-ALANYL-D-ALANINE LIGASE"/>
    <property type="match status" value="1"/>
</dbReference>
<dbReference type="InterPro" id="IPR036615">
    <property type="entry name" value="Mur_ligase_C_dom_sf"/>
</dbReference>
<evidence type="ECO:0000256" key="3">
    <source>
        <dbReference type="ARBA" id="ARBA00022618"/>
    </source>
</evidence>
<dbReference type="InterPro" id="IPR035911">
    <property type="entry name" value="MurE/MurF_N"/>
</dbReference>
<name>A0ABP4WWB4_9MICO</name>
<comment type="subcellular location">
    <subcellularLocation>
        <location evidence="10 11">Cytoplasm</location>
    </subcellularLocation>
</comment>
<feature type="domain" description="Mur ligase central" evidence="13">
    <location>
        <begin position="112"/>
        <end position="299"/>
    </location>
</feature>
<evidence type="ECO:0000256" key="10">
    <source>
        <dbReference type="HAMAP-Rule" id="MF_02019"/>
    </source>
</evidence>
<dbReference type="EMBL" id="BAAAPN010000055">
    <property type="protein sequence ID" value="GAA1764589.1"/>
    <property type="molecule type" value="Genomic_DNA"/>
</dbReference>
<evidence type="ECO:0000256" key="6">
    <source>
        <dbReference type="ARBA" id="ARBA00022960"/>
    </source>
</evidence>
<keyword evidence="4 10" id="KW-0547">Nucleotide-binding</keyword>
<feature type="binding site" evidence="10">
    <location>
        <begin position="114"/>
        <end position="120"/>
    </location>
    <ligand>
        <name>ATP</name>
        <dbReference type="ChEBI" id="CHEBI:30616"/>
    </ligand>
</feature>
<evidence type="ECO:0000259" key="13">
    <source>
        <dbReference type="Pfam" id="PF08245"/>
    </source>
</evidence>
<dbReference type="InterPro" id="IPR013221">
    <property type="entry name" value="Mur_ligase_cen"/>
</dbReference>
<accession>A0ABP4WWB4</accession>
<comment type="function">
    <text evidence="10 11">Involved in cell wall formation. Catalyzes the final step in the synthesis of UDP-N-acetylmuramoyl-pentapeptide, the precursor of murein.</text>
</comment>
<dbReference type="SUPFAM" id="SSF63418">
    <property type="entry name" value="MurE/MurF N-terminal domain"/>
    <property type="match status" value="1"/>
</dbReference>
<dbReference type="InterPro" id="IPR051046">
    <property type="entry name" value="MurCDEF_CellWall_CoF430Synth"/>
</dbReference>
<evidence type="ECO:0000256" key="8">
    <source>
        <dbReference type="ARBA" id="ARBA00023306"/>
    </source>
</evidence>
<evidence type="ECO:0000256" key="4">
    <source>
        <dbReference type="ARBA" id="ARBA00022741"/>
    </source>
</evidence>
<proteinExistence type="inferred from homology"/>
<dbReference type="PANTHER" id="PTHR43024">
    <property type="entry name" value="UDP-N-ACETYLMURAMOYL-TRIPEPTIDE--D-ALANYL-D-ALANINE LIGASE"/>
    <property type="match status" value="1"/>
</dbReference>
<evidence type="ECO:0000256" key="9">
    <source>
        <dbReference type="ARBA" id="ARBA00023316"/>
    </source>
</evidence>
<dbReference type="Gene3D" id="3.40.1190.10">
    <property type="entry name" value="Mur-like, catalytic domain"/>
    <property type="match status" value="1"/>
</dbReference>
<keyword evidence="15" id="KW-1185">Reference proteome</keyword>
<evidence type="ECO:0000259" key="12">
    <source>
        <dbReference type="Pfam" id="PF02875"/>
    </source>
</evidence>
<evidence type="ECO:0000313" key="15">
    <source>
        <dbReference type="Proteomes" id="UP001501475"/>
    </source>
</evidence>
<keyword evidence="5 10" id="KW-0067">ATP-binding</keyword>
<dbReference type="HAMAP" id="MF_02019">
    <property type="entry name" value="MurF"/>
    <property type="match status" value="1"/>
</dbReference>
<gene>
    <name evidence="10" type="primary">murF</name>
    <name evidence="14" type="ORF">GCM10009810_24520</name>
</gene>
<evidence type="ECO:0000256" key="5">
    <source>
        <dbReference type="ARBA" id="ARBA00022840"/>
    </source>
</evidence>
<dbReference type="NCBIfam" id="TIGR01143">
    <property type="entry name" value="murF"/>
    <property type="match status" value="1"/>
</dbReference>
<dbReference type="SUPFAM" id="SSF53244">
    <property type="entry name" value="MurD-like peptide ligases, peptide-binding domain"/>
    <property type="match status" value="1"/>
</dbReference>
<evidence type="ECO:0000313" key="14">
    <source>
        <dbReference type="EMBL" id="GAA1764589.1"/>
    </source>
</evidence>
<dbReference type="Proteomes" id="UP001501475">
    <property type="component" value="Unassembled WGS sequence"/>
</dbReference>
<keyword evidence="2 10" id="KW-0436">Ligase</keyword>
<comment type="pathway">
    <text evidence="10 11">Cell wall biogenesis; peptidoglycan biosynthesis.</text>
</comment>
<organism evidence="14 15">
    <name type="scientific">Nostocoides vanveenii</name>
    <dbReference type="NCBI Taxonomy" id="330835"/>
    <lineage>
        <taxon>Bacteria</taxon>
        <taxon>Bacillati</taxon>
        <taxon>Actinomycetota</taxon>
        <taxon>Actinomycetes</taxon>
        <taxon>Micrococcales</taxon>
        <taxon>Intrasporangiaceae</taxon>
        <taxon>Nostocoides</taxon>
    </lineage>
</organism>
<reference evidence="15" key="1">
    <citation type="journal article" date="2019" name="Int. J. Syst. Evol. Microbiol.">
        <title>The Global Catalogue of Microorganisms (GCM) 10K type strain sequencing project: providing services to taxonomists for standard genome sequencing and annotation.</title>
        <authorList>
            <consortium name="The Broad Institute Genomics Platform"/>
            <consortium name="The Broad Institute Genome Sequencing Center for Infectious Disease"/>
            <person name="Wu L."/>
            <person name="Ma J."/>
        </authorList>
    </citation>
    <scope>NUCLEOTIDE SEQUENCE [LARGE SCALE GENOMIC DNA]</scope>
    <source>
        <strain evidence="15">JCM 15591</strain>
    </source>
</reference>
<keyword evidence="8 10" id="KW-0131">Cell cycle</keyword>
<evidence type="ECO:0000256" key="11">
    <source>
        <dbReference type="RuleBase" id="RU004136"/>
    </source>
</evidence>
<evidence type="ECO:0000256" key="1">
    <source>
        <dbReference type="ARBA" id="ARBA00022490"/>
    </source>
</evidence>
<keyword evidence="3 10" id="KW-0132">Cell division</keyword>
<dbReference type="InterPro" id="IPR004101">
    <property type="entry name" value="Mur_ligase_C"/>
</dbReference>
<dbReference type="Gene3D" id="3.40.1390.10">
    <property type="entry name" value="MurE/MurF, N-terminal domain"/>
    <property type="match status" value="1"/>
</dbReference>
<comment type="similarity">
    <text evidence="10">Belongs to the MurCDEF family. MurF subfamily.</text>
</comment>
<comment type="caution">
    <text evidence="14">The sequence shown here is derived from an EMBL/GenBank/DDBJ whole genome shotgun (WGS) entry which is preliminary data.</text>
</comment>
<sequence>MIPLSLAEIAAVTGGEVAGIAPEAAETLVVDGPVVTDSREARAGSLYIARIGAENDGHRFIANAQAGGAVAALVTQDTGPLPRAVVADEQAAFVALARHLAQAVPGLLIAGITGSSGKTSTKDLLGQVLATAGETIAPVGSFNSEVGVPLTVARVTPTTRFLVVEMGARGIGHIAYLTQIAPPRIGIVLNVGSAHVGEFGSREAIALAKAELVAALPDDGLAILNADDPAVRAMADATRARVQLVGTAPDADLRADDIALDPAGRAGFRVTTPAGAADVTLAVAGRHQVGNALAVIAAALEAGMPLPAIVTALATAGPVSRYRMEVSERADGVTIVNDAYNANPESMAAALAALETMGAGRRRIAVLGPMLELGVESDAAHADVGALVAAHGVDALVVVDPVAAPIGIGAQAAGSAAEVRYAADAEAAYADAVALVRPGDIVLVKSSNGAGLRFLGDRLRDTQPSDKEEETR</sequence>
<dbReference type="Pfam" id="PF08245">
    <property type="entry name" value="Mur_ligase_M"/>
    <property type="match status" value="1"/>
</dbReference>
<feature type="domain" description="Mur ligase C-terminal" evidence="12">
    <location>
        <begin position="323"/>
        <end position="447"/>
    </location>
</feature>
<protein>
    <recommendedName>
        <fullName evidence="10 11">UDP-N-acetylmuramoyl-tripeptide--D-alanyl-D-alanine ligase</fullName>
        <ecNumber evidence="10 11">6.3.2.10</ecNumber>
    </recommendedName>
    <alternativeName>
        <fullName evidence="10">D-alanyl-D-alanine-adding enzyme</fullName>
    </alternativeName>
</protein>